<sequence>MGPGPTLPESDDSKQKAGTVRHLVSDTKNDSKIRNRSIRAFVFFKVQKIE</sequence>
<dbReference type="AlphaFoldDB" id="A0AAV1QQ69"/>
<feature type="region of interest" description="Disordered" evidence="1">
    <location>
        <begin position="1"/>
        <end position="22"/>
    </location>
</feature>
<dbReference type="Proteomes" id="UP001314170">
    <property type="component" value="Unassembled WGS sequence"/>
</dbReference>
<evidence type="ECO:0000256" key="1">
    <source>
        <dbReference type="SAM" id="MobiDB-lite"/>
    </source>
</evidence>
<evidence type="ECO:0000313" key="3">
    <source>
        <dbReference type="Proteomes" id="UP001314170"/>
    </source>
</evidence>
<dbReference type="EMBL" id="CAWUPB010000058">
    <property type="protein sequence ID" value="CAK7323013.1"/>
    <property type="molecule type" value="Genomic_DNA"/>
</dbReference>
<keyword evidence="3" id="KW-1185">Reference proteome</keyword>
<organism evidence="2 3">
    <name type="scientific">Dovyalis caffra</name>
    <dbReference type="NCBI Taxonomy" id="77055"/>
    <lineage>
        <taxon>Eukaryota</taxon>
        <taxon>Viridiplantae</taxon>
        <taxon>Streptophyta</taxon>
        <taxon>Embryophyta</taxon>
        <taxon>Tracheophyta</taxon>
        <taxon>Spermatophyta</taxon>
        <taxon>Magnoliopsida</taxon>
        <taxon>eudicotyledons</taxon>
        <taxon>Gunneridae</taxon>
        <taxon>Pentapetalae</taxon>
        <taxon>rosids</taxon>
        <taxon>fabids</taxon>
        <taxon>Malpighiales</taxon>
        <taxon>Salicaceae</taxon>
        <taxon>Flacourtieae</taxon>
        <taxon>Dovyalis</taxon>
    </lineage>
</organism>
<proteinExistence type="predicted"/>
<reference evidence="2 3" key="1">
    <citation type="submission" date="2024-01" db="EMBL/GenBank/DDBJ databases">
        <authorList>
            <person name="Waweru B."/>
        </authorList>
    </citation>
    <scope>NUCLEOTIDE SEQUENCE [LARGE SCALE GENOMIC DNA]</scope>
</reference>
<protein>
    <submittedName>
        <fullName evidence="2">Uncharacterized protein</fullName>
    </submittedName>
</protein>
<name>A0AAV1QQ69_9ROSI</name>
<comment type="caution">
    <text evidence="2">The sequence shown here is derived from an EMBL/GenBank/DDBJ whole genome shotgun (WGS) entry which is preliminary data.</text>
</comment>
<evidence type="ECO:0000313" key="2">
    <source>
        <dbReference type="EMBL" id="CAK7323013.1"/>
    </source>
</evidence>
<accession>A0AAV1QQ69</accession>
<gene>
    <name evidence="2" type="ORF">DCAF_LOCUS628</name>
</gene>